<dbReference type="InterPro" id="IPR005651">
    <property type="entry name" value="Trm112-like"/>
</dbReference>
<dbReference type="PANTHER" id="PTHR33505:SF4">
    <property type="entry name" value="PROTEIN PREY, MITOCHONDRIAL"/>
    <property type="match status" value="1"/>
</dbReference>
<dbReference type="AlphaFoldDB" id="A0A7J3V0Q6"/>
<evidence type="ECO:0000313" key="1">
    <source>
        <dbReference type="EMBL" id="HHI49602.1"/>
    </source>
</evidence>
<sequence>MKRRLLDILACPICKHHPLDLQVIRESDEINEGVLICKNCNRWYPIIDDIPHMLPDDMRNPEEDLEFLERWKEKIPAEIAERGKPFNLASKK</sequence>
<accession>A0A7J3V0Q6</accession>
<dbReference type="PANTHER" id="PTHR33505">
    <property type="entry name" value="ZGC:162634"/>
    <property type="match status" value="1"/>
</dbReference>
<gene>
    <name evidence="1" type="ORF">ENL91_05470</name>
</gene>
<name>A0A7J3V0Q6_9CREN</name>
<dbReference type="SUPFAM" id="SSF158997">
    <property type="entry name" value="Trm112p-like"/>
    <property type="match status" value="1"/>
</dbReference>
<dbReference type="Gene3D" id="2.20.25.10">
    <property type="match status" value="1"/>
</dbReference>
<proteinExistence type="predicted"/>
<protein>
    <submittedName>
        <fullName evidence="1">Trm112 family protein</fullName>
    </submittedName>
</protein>
<comment type="caution">
    <text evidence="1">The sequence shown here is derived from an EMBL/GenBank/DDBJ whole genome shotgun (WGS) entry which is preliminary data.</text>
</comment>
<reference evidence="1" key="1">
    <citation type="journal article" date="2020" name="mSystems">
        <title>Genome- and Community-Level Interaction Insights into Carbon Utilization and Element Cycling Functions of Hydrothermarchaeota in Hydrothermal Sediment.</title>
        <authorList>
            <person name="Zhou Z."/>
            <person name="Liu Y."/>
            <person name="Xu W."/>
            <person name="Pan J."/>
            <person name="Luo Z.H."/>
            <person name="Li M."/>
        </authorList>
    </citation>
    <scope>NUCLEOTIDE SEQUENCE [LARGE SCALE GENOMIC DNA]</scope>
    <source>
        <strain evidence="1">SpSt-1038</strain>
    </source>
</reference>
<dbReference type="Pfam" id="PF03966">
    <property type="entry name" value="Trm112p"/>
    <property type="match status" value="1"/>
</dbReference>
<dbReference type="EMBL" id="DRVT01000061">
    <property type="protein sequence ID" value="HHI49602.1"/>
    <property type="molecule type" value="Genomic_DNA"/>
</dbReference>
<organism evidence="1">
    <name type="scientific">Candidatus Methanosuratincola petrocarbonis</name>
    <name type="common">ex Vanwonterghem et al. 2016</name>
    <dbReference type="NCBI Taxonomy" id="1867261"/>
    <lineage>
        <taxon>Archaea</taxon>
        <taxon>Thermoproteota</taxon>
        <taxon>Methanosuratincolia</taxon>
        <taxon>Candidatus Methanomethylicales</taxon>
        <taxon>Candidatus Methanomethylicaceae</taxon>
        <taxon>Candidatus Methanosuratincola (ex Vanwonterghem et al. 2016)</taxon>
    </lineage>
</organism>